<dbReference type="CDD" id="cd09630">
    <property type="entry name" value="CDH_like_cytochrome"/>
    <property type="match status" value="1"/>
</dbReference>
<feature type="transmembrane region" description="Helical" evidence="8">
    <location>
        <begin position="318"/>
        <end position="336"/>
    </location>
</feature>
<keyword evidence="4" id="KW-0249">Electron transport</keyword>
<dbReference type="GO" id="GO:0016020">
    <property type="term" value="C:membrane"/>
    <property type="evidence" value="ECO:0007669"/>
    <property type="project" value="UniProtKB-SubCell"/>
</dbReference>
<dbReference type="PANTHER" id="PTHR47797:SF3">
    <property type="entry name" value="CYTOCHROME B561 DOMAIN-CONTAINING PROTEIN"/>
    <property type="match status" value="1"/>
</dbReference>
<feature type="region of interest" description="Disordered" evidence="7">
    <location>
        <begin position="193"/>
        <end position="225"/>
    </location>
</feature>
<evidence type="ECO:0000256" key="7">
    <source>
        <dbReference type="SAM" id="MobiDB-lite"/>
    </source>
</evidence>
<dbReference type="PROSITE" id="PS50939">
    <property type="entry name" value="CYTOCHROME_B561"/>
    <property type="match status" value="1"/>
</dbReference>
<gene>
    <name evidence="12" type="ORF">AMATHDRAFT_139927</name>
</gene>
<dbReference type="SMART" id="SM00665">
    <property type="entry name" value="B561"/>
    <property type="match status" value="1"/>
</dbReference>
<name>A0A2A9NWY1_9AGAR</name>
<dbReference type="InterPro" id="IPR015920">
    <property type="entry name" value="Cellobiose_DH-like_cyt"/>
</dbReference>
<evidence type="ECO:0000259" key="11">
    <source>
        <dbReference type="PROSITE" id="PS50939"/>
    </source>
</evidence>
<feature type="transmembrane region" description="Helical" evidence="8">
    <location>
        <begin position="397"/>
        <end position="415"/>
    </location>
</feature>
<keyword evidence="6 8" id="KW-0472">Membrane</keyword>
<dbReference type="Pfam" id="PF03188">
    <property type="entry name" value="Cytochrom_B561"/>
    <property type="match status" value="1"/>
</dbReference>
<comment type="subcellular location">
    <subcellularLocation>
        <location evidence="1">Membrane</location>
    </subcellularLocation>
</comment>
<keyword evidence="13" id="KW-1185">Reference proteome</keyword>
<dbReference type="PROSITE" id="PS50836">
    <property type="entry name" value="DOMON"/>
    <property type="match status" value="1"/>
</dbReference>
<dbReference type="InterPro" id="IPR005018">
    <property type="entry name" value="DOMON_domain"/>
</dbReference>
<evidence type="ECO:0000256" key="6">
    <source>
        <dbReference type="ARBA" id="ARBA00023136"/>
    </source>
</evidence>
<evidence type="ECO:0000256" key="3">
    <source>
        <dbReference type="ARBA" id="ARBA00022692"/>
    </source>
</evidence>
<feature type="transmembrane region" description="Helical" evidence="8">
    <location>
        <begin position="290"/>
        <end position="312"/>
    </location>
</feature>
<keyword evidence="2" id="KW-0813">Transport</keyword>
<dbReference type="AlphaFoldDB" id="A0A2A9NWY1"/>
<feature type="transmembrane region" description="Helical" evidence="8">
    <location>
        <begin position="248"/>
        <end position="270"/>
    </location>
</feature>
<feature type="chain" id="PRO_5012744332" description="Cytochrome b561 domain-containing protein" evidence="9">
    <location>
        <begin position="22"/>
        <end position="467"/>
    </location>
</feature>
<accession>A0A2A9NWY1</accession>
<evidence type="ECO:0000256" key="8">
    <source>
        <dbReference type="SAM" id="Phobius"/>
    </source>
</evidence>
<keyword evidence="3 8" id="KW-0812">Transmembrane</keyword>
<reference evidence="12 13" key="1">
    <citation type="submission" date="2014-02" db="EMBL/GenBank/DDBJ databases">
        <title>Transposable element dynamics among asymbiotic and ectomycorrhizal Amanita fungi.</title>
        <authorList>
            <consortium name="DOE Joint Genome Institute"/>
            <person name="Hess J."/>
            <person name="Skrede I."/>
            <person name="Wolfe B."/>
            <person name="LaButti K."/>
            <person name="Ohm R.A."/>
            <person name="Grigoriev I.V."/>
            <person name="Pringle A."/>
        </authorList>
    </citation>
    <scope>NUCLEOTIDE SEQUENCE [LARGE SCALE GENOMIC DNA]</scope>
    <source>
        <strain evidence="12 13">SKay4041</strain>
    </source>
</reference>
<dbReference type="Gene3D" id="1.20.120.1770">
    <property type="match status" value="1"/>
</dbReference>
<dbReference type="Gene3D" id="2.60.40.1210">
    <property type="entry name" value="Cellobiose dehydrogenase, cytochrome domain"/>
    <property type="match status" value="1"/>
</dbReference>
<keyword evidence="9" id="KW-0732">Signal</keyword>
<protein>
    <recommendedName>
        <fullName evidence="14">Cytochrome b561 domain-containing protein</fullName>
    </recommendedName>
</protein>
<evidence type="ECO:0000256" key="1">
    <source>
        <dbReference type="ARBA" id="ARBA00004370"/>
    </source>
</evidence>
<dbReference type="Pfam" id="PF16010">
    <property type="entry name" value="CDH-cyt"/>
    <property type="match status" value="1"/>
</dbReference>
<evidence type="ECO:0000313" key="12">
    <source>
        <dbReference type="EMBL" id="PFH52356.1"/>
    </source>
</evidence>
<dbReference type="CDD" id="cd08760">
    <property type="entry name" value="Cyt_b561_FRRS1_like"/>
    <property type="match status" value="1"/>
</dbReference>
<feature type="signal peptide" evidence="9">
    <location>
        <begin position="1"/>
        <end position="21"/>
    </location>
</feature>
<dbReference type="PANTHER" id="PTHR47797">
    <property type="entry name" value="DEHYDROGENASE, PUTATIVE (AFU_ORTHOLOGUE AFUA_8G05805)-RELATED"/>
    <property type="match status" value="1"/>
</dbReference>
<dbReference type="EMBL" id="KZ301979">
    <property type="protein sequence ID" value="PFH52356.1"/>
    <property type="molecule type" value="Genomic_DNA"/>
</dbReference>
<evidence type="ECO:0000256" key="4">
    <source>
        <dbReference type="ARBA" id="ARBA00022982"/>
    </source>
</evidence>
<dbReference type="STRING" id="703135.A0A2A9NWY1"/>
<evidence type="ECO:0000313" key="13">
    <source>
        <dbReference type="Proteomes" id="UP000242287"/>
    </source>
</evidence>
<dbReference type="Proteomes" id="UP000242287">
    <property type="component" value="Unassembled WGS sequence"/>
</dbReference>
<dbReference type="OrthoDB" id="19261at2759"/>
<feature type="domain" description="Cytochrome b561" evidence="11">
    <location>
        <begin position="217"/>
        <end position="418"/>
    </location>
</feature>
<feature type="transmembrane region" description="Helical" evidence="8">
    <location>
        <begin position="356"/>
        <end position="377"/>
    </location>
</feature>
<dbReference type="SUPFAM" id="SSF49344">
    <property type="entry name" value="CBD9-like"/>
    <property type="match status" value="1"/>
</dbReference>
<evidence type="ECO:0000256" key="5">
    <source>
        <dbReference type="ARBA" id="ARBA00022989"/>
    </source>
</evidence>
<organism evidence="12 13">
    <name type="scientific">Amanita thiersii Skay4041</name>
    <dbReference type="NCBI Taxonomy" id="703135"/>
    <lineage>
        <taxon>Eukaryota</taxon>
        <taxon>Fungi</taxon>
        <taxon>Dikarya</taxon>
        <taxon>Basidiomycota</taxon>
        <taxon>Agaricomycotina</taxon>
        <taxon>Agaricomycetes</taxon>
        <taxon>Agaricomycetidae</taxon>
        <taxon>Agaricales</taxon>
        <taxon>Pluteineae</taxon>
        <taxon>Amanitaceae</taxon>
        <taxon>Amanita</taxon>
    </lineage>
</organism>
<proteinExistence type="predicted"/>
<keyword evidence="5 8" id="KW-1133">Transmembrane helix</keyword>
<evidence type="ECO:0000256" key="9">
    <source>
        <dbReference type="SAM" id="SignalP"/>
    </source>
</evidence>
<dbReference type="SMART" id="SM00664">
    <property type="entry name" value="DoH"/>
    <property type="match status" value="1"/>
</dbReference>
<evidence type="ECO:0008006" key="14">
    <source>
        <dbReference type="Google" id="ProtNLM"/>
    </source>
</evidence>
<evidence type="ECO:0000259" key="10">
    <source>
        <dbReference type="PROSITE" id="PS50836"/>
    </source>
</evidence>
<dbReference type="InterPro" id="IPR006593">
    <property type="entry name" value="Cyt_b561/ferric_Rdtase_TM"/>
</dbReference>
<evidence type="ECO:0000256" key="2">
    <source>
        <dbReference type="ARBA" id="ARBA00022448"/>
    </source>
</evidence>
<feature type="domain" description="DOMON" evidence="10">
    <location>
        <begin position="30"/>
        <end position="156"/>
    </location>
</feature>
<sequence>MLLLKTSCFILATLCIPLASALKGASGCGYYICVNATYDGHTVTCKWILGIDELTSLKQPTGWLALGFGRRMAGSQMVAMWDNGDGSVTLSQRYATGHREPLPILTNKFPRRAVPVKPRRTSWHPPNSTTVAFRIPANKTLLQSEDPTEHLIWAYSKVKPLMRYETALLHAHYAAGMIALDVTKDIPDIEELPEPHTTHHHVSHTTEELPKPTTLPEASIDQQLPPSTADITDLVTPTGPIKHRDTIILAHGFFVSLGFLVILPSGSLIARFCRTMTPKWFKVHQTMNMLVALPVITIGWLLGPVAVFQHQAEHFLDAHQICGVLLLALYYLQITLGRYIHRNRAMNVRPHPPSNILHVVLGLTVIALAFFQVRSGWYKYEEVTGGQVISQWWRDAWGFLIVLVPLAYLGGLVLLPKQFDQERQTVEAVYSSLLREPQSGPRSNSLESVREFASNNETVVPLLNKPQ</sequence>